<evidence type="ECO:0000256" key="2">
    <source>
        <dbReference type="ARBA" id="ARBA00022490"/>
    </source>
</evidence>
<keyword evidence="3" id="KW-0399">Innate immunity</keyword>
<dbReference type="STRING" id="43700.ENSMALP00000008844"/>
<evidence type="ECO:0000313" key="8">
    <source>
        <dbReference type="Ensembl" id="ENSMALP00000008844.1"/>
    </source>
</evidence>
<dbReference type="InterPro" id="IPR033516">
    <property type="entry name" value="CARD8/ASC/NALP1_CARD"/>
</dbReference>
<dbReference type="PANTHER" id="PTHR44329:SF297">
    <property type="entry name" value="RECEPTOR-INTERACTING SERINE_THREONINE-PROTEIN KINASE 3"/>
    <property type="match status" value="1"/>
</dbReference>
<dbReference type="GO" id="GO:0009893">
    <property type="term" value="P:positive regulation of metabolic process"/>
    <property type="evidence" value="ECO:0007669"/>
    <property type="project" value="UniProtKB-ARBA"/>
</dbReference>
<dbReference type="InterPro" id="IPR011029">
    <property type="entry name" value="DEATH-like_dom_sf"/>
</dbReference>
<evidence type="ECO:0000256" key="3">
    <source>
        <dbReference type="ARBA" id="ARBA00022588"/>
    </source>
</evidence>
<feature type="compositionally biased region" description="Polar residues" evidence="6">
    <location>
        <begin position="306"/>
        <end position="325"/>
    </location>
</feature>
<keyword evidence="2" id="KW-0963">Cytoplasm</keyword>
<dbReference type="Proteomes" id="UP000261600">
    <property type="component" value="Unplaced"/>
</dbReference>
<dbReference type="InterPro" id="IPR011009">
    <property type="entry name" value="Kinase-like_dom_sf"/>
</dbReference>
<feature type="domain" description="Protein kinase" evidence="7">
    <location>
        <begin position="22"/>
        <end position="286"/>
    </location>
</feature>
<dbReference type="GO" id="GO:0043123">
    <property type="term" value="P:positive regulation of canonical NF-kappaB signal transduction"/>
    <property type="evidence" value="ECO:0007669"/>
    <property type="project" value="UniProtKB-ARBA"/>
</dbReference>
<reference evidence="8" key="2">
    <citation type="submission" date="2025-09" db="UniProtKB">
        <authorList>
            <consortium name="Ensembl"/>
        </authorList>
    </citation>
    <scope>IDENTIFICATION</scope>
</reference>
<evidence type="ECO:0000256" key="1">
    <source>
        <dbReference type="ARBA" id="ARBA00004514"/>
    </source>
</evidence>
<dbReference type="SUPFAM" id="SSF56112">
    <property type="entry name" value="Protein kinase-like (PK-like)"/>
    <property type="match status" value="1"/>
</dbReference>
<proteinExistence type="predicted"/>
<dbReference type="GO" id="GO:0031349">
    <property type="term" value="P:positive regulation of defense response"/>
    <property type="evidence" value="ECO:0007669"/>
    <property type="project" value="UniProtKB-ARBA"/>
</dbReference>
<dbReference type="PROSITE" id="PS00108">
    <property type="entry name" value="PROTEIN_KINASE_ST"/>
    <property type="match status" value="1"/>
</dbReference>
<dbReference type="Ensembl" id="ENSMALT00000009029.1">
    <property type="protein sequence ID" value="ENSMALP00000008844.1"/>
    <property type="gene ID" value="ENSMALG00000006291.1"/>
</dbReference>
<organism evidence="8 9">
    <name type="scientific">Monopterus albus</name>
    <name type="common">Swamp eel</name>
    <dbReference type="NCBI Taxonomy" id="43700"/>
    <lineage>
        <taxon>Eukaryota</taxon>
        <taxon>Metazoa</taxon>
        <taxon>Chordata</taxon>
        <taxon>Craniata</taxon>
        <taxon>Vertebrata</taxon>
        <taxon>Euteleostomi</taxon>
        <taxon>Actinopterygii</taxon>
        <taxon>Neopterygii</taxon>
        <taxon>Teleostei</taxon>
        <taxon>Neoteleostei</taxon>
        <taxon>Acanthomorphata</taxon>
        <taxon>Anabantaria</taxon>
        <taxon>Synbranchiformes</taxon>
        <taxon>Synbranchidae</taxon>
        <taxon>Monopterus</taxon>
    </lineage>
</organism>
<dbReference type="GO" id="GO:0045087">
    <property type="term" value="P:innate immune response"/>
    <property type="evidence" value="ECO:0007669"/>
    <property type="project" value="UniProtKB-KW"/>
</dbReference>
<dbReference type="Gene3D" id="1.10.533.10">
    <property type="entry name" value="Death Domain, Fas"/>
    <property type="match status" value="1"/>
</dbReference>
<dbReference type="GO" id="GO:0005829">
    <property type="term" value="C:cytosol"/>
    <property type="evidence" value="ECO:0007669"/>
    <property type="project" value="UniProtKB-SubCell"/>
</dbReference>
<keyword evidence="4" id="KW-0391">Immunity</keyword>
<dbReference type="GO" id="GO:0006954">
    <property type="term" value="P:inflammatory response"/>
    <property type="evidence" value="ECO:0007669"/>
    <property type="project" value="UniProtKB-KW"/>
</dbReference>
<dbReference type="AlphaFoldDB" id="A0A3Q3IU39"/>
<dbReference type="InterPro" id="IPR051681">
    <property type="entry name" value="Ser/Thr_Kinases-Pseudokinases"/>
</dbReference>
<evidence type="ECO:0000313" key="9">
    <source>
        <dbReference type="Proteomes" id="UP000261600"/>
    </source>
</evidence>
<reference evidence="8" key="1">
    <citation type="submission" date="2025-08" db="UniProtKB">
        <authorList>
            <consortium name="Ensembl"/>
        </authorList>
    </citation>
    <scope>IDENTIFICATION</scope>
</reference>
<evidence type="ECO:0000256" key="6">
    <source>
        <dbReference type="SAM" id="MobiDB-lite"/>
    </source>
</evidence>
<keyword evidence="5" id="KW-0395">Inflammatory response</keyword>
<dbReference type="OrthoDB" id="4062651at2759"/>
<dbReference type="PANTHER" id="PTHR44329">
    <property type="entry name" value="SERINE/THREONINE-PROTEIN KINASE TNNI3K-RELATED"/>
    <property type="match status" value="1"/>
</dbReference>
<name>A0A3Q3IU39_MONAL</name>
<comment type="subcellular location">
    <subcellularLocation>
        <location evidence="1">Cytoplasm</location>
        <location evidence="1">Cytosol</location>
    </subcellularLocation>
</comment>
<dbReference type="GO" id="GO:0004706">
    <property type="term" value="F:JUN kinase kinase kinase activity"/>
    <property type="evidence" value="ECO:0007669"/>
    <property type="project" value="TreeGrafter"/>
</dbReference>
<dbReference type="InterPro" id="IPR008271">
    <property type="entry name" value="Ser/Thr_kinase_AS"/>
</dbReference>
<dbReference type="SUPFAM" id="SSF47986">
    <property type="entry name" value="DEATH domain"/>
    <property type="match status" value="1"/>
</dbReference>
<dbReference type="GO" id="GO:0005524">
    <property type="term" value="F:ATP binding"/>
    <property type="evidence" value="ECO:0007669"/>
    <property type="project" value="InterPro"/>
</dbReference>
<dbReference type="PROSITE" id="PS50011">
    <property type="entry name" value="PROTEIN_KINASE_DOM"/>
    <property type="match status" value="1"/>
</dbReference>
<evidence type="ECO:0000256" key="5">
    <source>
        <dbReference type="ARBA" id="ARBA00023198"/>
    </source>
</evidence>
<evidence type="ECO:0000259" key="7">
    <source>
        <dbReference type="PROSITE" id="PS50011"/>
    </source>
</evidence>
<dbReference type="GeneID" id="109967425"/>
<dbReference type="SMART" id="SM00220">
    <property type="entry name" value="S_TKc"/>
    <property type="match status" value="1"/>
</dbReference>
<sequence>MLSVQEMALSSRMNQLVRSESLERWVFIDSGGFGTVYKARHKDWGFDVAVKLLNDGSTLCEEAKHMDMVSCEFVLRVYGIFEGFGPWKEPSMQKGIVMEFMRRGSVKDLQKTLSGPPPWPLAFRLAHQVALGMNFLHLKDLVHSDLKPSNVLLNDDLNAKIADFGLSRVSTSALNSNSETGEAGGSYMYMPPEAFTASYKPVRAFDIYSYGILLWSIATGKEPYPNACYSLVELNIPRGDRPSLEDIDHKVEGLKELVDLMKWCWDGNPLKRPKFTDCIDVTENLFSKHEKGIHDAVYRVAKPDSKTSNQQPNTSGTFSCSSQTPDDAVCEFKQSKYDIVDHIKKTETSSTQASVHVSTQRMSDKDKATFVDGNRATLIQAVSEVMVIVDKLGNMVHSETYSVIEAHLTSQEKMRDLYQRVFRPGGVKVKAAFYDILREDHPHLVERLGGKH</sequence>
<dbReference type="Pfam" id="PF07714">
    <property type="entry name" value="PK_Tyr_Ser-Thr"/>
    <property type="match status" value="1"/>
</dbReference>
<dbReference type="Gene3D" id="1.10.510.10">
    <property type="entry name" value="Transferase(Phosphotransferase) domain 1"/>
    <property type="match status" value="1"/>
</dbReference>
<dbReference type="CDD" id="cd08330">
    <property type="entry name" value="CARD_ASC_NALP1"/>
    <property type="match status" value="1"/>
</dbReference>
<evidence type="ECO:0000256" key="4">
    <source>
        <dbReference type="ARBA" id="ARBA00022859"/>
    </source>
</evidence>
<protein>
    <recommendedName>
        <fullName evidence="7">Protein kinase domain-containing protein</fullName>
    </recommendedName>
</protein>
<dbReference type="RefSeq" id="XP_020468633.1">
    <property type="nucleotide sequence ID" value="XM_020612977.1"/>
</dbReference>
<dbReference type="InterPro" id="IPR000719">
    <property type="entry name" value="Prot_kinase_dom"/>
</dbReference>
<accession>A0A3Q3IU39</accession>
<dbReference type="KEGG" id="malb:109967425"/>
<dbReference type="InterPro" id="IPR001245">
    <property type="entry name" value="Ser-Thr/Tyr_kinase_cat_dom"/>
</dbReference>
<feature type="region of interest" description="Disordered" evidence="6">
    <location>
        <begin position="303"/>
        <end position="325"/>
    </location>
</feature>
<keyword evidence="9" id="KW-1185">Reference proteome</keyword>